<organism evidence="1 2">
    <name type="scientific">Solibacillus isronensis B3W22</name>
    <dbReference type="NCBI Taxonomy" id="1224748"/>
    <lineage>
        <taxon>Bacteria</taxon>
        <taxon>Bacillati</taxon>
        <taxon>Bacillota</taxon>
        <taxon>Bacilli</taxon>
        <taxon>Bacillales</taxon>
        <taxon>Caryophanaceae</taxon>
        <taxon>Solibacillus</taxon>
    </lineage>
</organism>
<accession>K1L2W0</accession>
<dbReference type="Proteomes" id="UP000004738">
    <property type="component" value="Unassembled WGS sequence"/>
</dbReference>
<reference evidence="1 2" key="1">
    <citation type="journal article" date="2012" name="J. Bacteriol.">
        <title>Draft Genome Sequence of Bacillus isronensis Strain B3W22, Isolated from the Upper Atmosphere.</title>
        <authorList>
            <person name="Shivaji S."/>
            <person name="Ara S."/>
            <person name="Singh S.K."/>
            <person name="Bandi S."/>
            <person name="Singh A."/>
            <person name="Pinnaka A.K."/>
        </authorList>
    </citation>
    <scope>NUCLEOTIDE SEQUENCE [LARGE SCALE GENOMIC DNA]</scope>
    <source>
        <strain evidence="1 2">B3W22</strain>
    </source>
</reference>
<evidence type="ECO:0000313" key="1">
    <source>
        <dbReference type="EMBL" id="EKB44983.1"/>
    </source>
</evidence>
<gene>
    <name evidence="1" type="ORF">B857_02105</name>
</gene>
<dbReference type="EMBL" id="AMCK01000010">
    <property type="protein sequence ID" value="EKB44983.1"/>
    <property type="molecule type" value="Genomic_DNA"/>
</dbReference>
<dbReference type="AlphaFoldDB" id="K1L2W0"/>
<keyword evidence="2" id="KW-1185">Reference proteome</keyword>
<evidence type="ECO:0000313" key="2">
    <source>
        <dbReference type="Proteomes" id="UP000004738"/>
    </source>
</evidence>
<comment type="caution">
    <text evidence="1">The sequence shown here is derived from an EMBL/GenBank/DDBJ whole genome shotgun (WGS) entry which is preliminary data.</text>
</comment>
<proteinExistence type="predicted"/>
<name>K1L2W0_9BACL</name>
<sequence>MPNYTYIASDENDVSYLYEDNSDCYDLDCFDDNDI</sequence>
<protein>
    <submittedName>
        <fullName evidence="1">Uncharacterized protein</fullName>
    </submittedName>
</protein>